<keyword evidence="2" id="KW-1185">Reference proteome</keyword>
<proteinExistence type="predicted"/>
<dbReference type="Proteomes" id="UP000477680">
    <property type="component" value="Chromosome"/>
</dbReference>
<sequence length="290" mass="30301">MTADALNGFLAGGPVRPVPQLPAVEPLAARIGGVGRDALQADATVWGNCLVKAGRLLGLSGLVMGFDSSIAVAAAAGGDPLRHPEFALTVEACERLVQTQRDNTGCVAAMSGPLTLARSIYGQDGEARVGDVKPLVVAMAEALCKARPHLLLLREGAALGQSTSAAAQRKVYNTLKNMAAYFSVPLAIFLEDYDPALLPEFGKLRVPFVLLGADRDGQPPALDGIQALATQVEGLGLPLPFGDPEQARDCAAAYRDALGDGNYLYTAMQELSPDMDLEAVLALVDDLGHQ</sequence>
<reference evidence="1 2" key="1">
    <citation type="submission" date="2020-02" db="EMBL/GenBank/DDBJ databases">
        <title>Genome sequencing for Kineobactrum sp. M2.</title>
        <authorList>
            <person name="Park S.-J."/>
        </authorList>
    </citation>
    <scope>NUCLEOTIDE SEQUENCE [LARGE SCALE GENOMIC DNA]</scope>
    <source>
        <strain evidence="1 2">M2</strain>
    </source>
</reference>
<evidence type="ECO:0000313" key="2">
    <source>
        <dbReference type="Proteomes" id="UP000477680"/>
    </source>
</evidence>
<gene>
    <name evidence="1" type="ORF">G3T16_12205</name>
</gene>
<dbReference type="AlphaFoldDB" id="A0A6C0U1Q9"/>
<dbReference type="EMBL" id="CP048711">
    <property type="protein sequence ID" value="QIB66062.1"/>
    <property type="molecule type" value="Genomic_DNA"/>
</dbReference>
<dbReference type="SUPFAM" id="SSF51726">
    <property type="entry name" value="UROD/MetE-like"/>
    <property type="match status" value="1"/>
</dbReference>
<name>A0A6C0U1Q9_9GAMM</name>
<organism evidence="1 2">
    <name type="scientific">Kineobactrum salinum</name>
    <dbReference type="NCBI Taxonomy" id="2708301"/>
    <lineage>
        <taxon>Bacteria</taxon>
        <taxon>Pseudomonadati</taxon>
        <taxon>Pseudomonadota</taxon>
        <taxon>Gammaproteobacteria</taxon>
        <taxon>Cellvibrionales</taxon>
        <taxon>Halieaceae</taxon>
        <taxon>Kineobactrum</taxon>
    </lineage>
</organism>
<evidence type="ECO:0000313" key="1">
    <source>
        <dbReference type="EMBL" id="QIB66062.1"/>
    </source>
</evidence>
<accession>A0A6C0U1Q9</accession>
<dbReference type="InterPro" id="IPR038071">
    <property type="entry name" value="UROD/MetE-like_sf"/>
</dbReference>
<protein>
    <submittedName>
        <fullName evidence="1">Uncharacterized protein</fullName>
    </submittedName>
</protein>
<dbReference type="KEGG" id="kim:G3T16_12205"/>
<dbReference type="RefSeq" id="WP_163495498.1">
    <property type="nucleotide sequence ID" value="NZ_CP048711.1"/>
</dbReference>